<keyword evidence="1" id="KW-0677">Repeat</keyword>
<protein>
    <submittedName>
        <fullName evidence="4">Inversin protein alternative isoform</fullName>
    </submittedName>
</protein>
<proteinExistence type="predicted"/>
<dbReference type="Pfam" id="PF12796">
    <property type="entry name" value="Ank_2"/>
    <property type="match status" value="1"/>
</dbReference>
<dbReference type="SUPFAM" id="SSF48403">
    <property type="entry name" value="Ankyrin repeat"/>
    <property type="match status" value="1"/>
</dbReference>
<sequence>MQESPRTSLLLSGADAGLRDSTGVSPIDLAVDHSQDKIVVALAQKGVDLEGADEPSLESAVGHNHFSTVRVLLAVGANANPVSDHVSYTTVLQFAAYTDNAAAIPVVIEAGANVESADLHDETPLFSAATHGSCAAMRAILQLGADIDAKK</sequence>
<dbReference type="PROSITE" id="PS50297">
    <property type="entry name" value="ANK_REP_REGION"/>
    <property type="match status" value="1"/>
</dbReference>
<feature type="repeat" description="ANK" evidence="3">
    <location>
        <begin position="120"/>
        <end position="151"/>
    </location>
</feature>
<dbReference type="InterPro" id="IPR002110">
    <property type="entry name" value="Ankyrin_rpt"/>
</dbReference>
<dbReference type="InParanoid" id="D7G2A8"/>
<dbReference type="OrthoDB" id="204696at2759"/>
<gene>
    <name evidence="4" type="ORF">Esi_0047_0093</name>
</gene>
<reference evidence="4 5" key="1">
    <citation type="journal article" date="2010" name="Nature">
        <title>The Ectocarpus genome and the independent evolution of multicellularity in brown algae.</title>
        <authorList>
            <person name="Cock J.M."/>
            <person name="Sterck L."/>
            <person name="Rouze P."/>
            <person name="Scornet D."/>
            <person name="Allen A.E."/>
            <person name="Amoutzias G."/>
            <person name="Anthouard V."/>
            <person name="Artiguenave F."/>
            <person name="Aury J.M."/>
            <person name="Badger J.H."/>
            <person name="Beszteri B."/>
            <person name="Billiau K."/>
            <person name="Bonnet E."/>
            <person name="Bothwell J.H."/>
            <person name="Bowler C."/>
            <person name="Boyen C."/>
            <person name="Brownlee C."/>
            <person name="Carrano C.J."/>
            <person name="Charrier B."/>
            <person name="Cho G.Y."/>
            <person name="Coelho S.M."/>
            <person name="Collen J."/>
            <person name="Corre E."/>
            <person name="Da Silva C."/>
            <person name="Delage L."/>
            <person name="Delaroque N."/>
            <person name="Dittami S.M."/>
            <person name="Doulbeau S."/>
            <person name="Elias M."/>
            <person name="Farnham G."/>
            <person name="Gachon C.M."/>
            <person name="Gschloessl B."/>
            <person name="Heesch S."/>
            <person name="Jabbari K."/>
            <person name="Jubin C."/>
            <person name="Kawai H."/>
            <person name="Kimura K."/>
            <person name="Kloareg B."/>
            <person name="Kupper F.C."/>
            <person name="Lang D."/>
            <person name="Le Bail A."/>
            <person name="Leblanc C."/>
            <person name="Lerouge P."/>
            <person name="Lohr M."/>
            <person name="Lopez P.J."/>
            <person name="Martens C."/>
            <person name="Maumus F."/>
            <person name="Michel G."/>
            <person name="Miranda-Saavedra D."/>
            <person name="Morales J."/>
            <person name="Moreau H."/>
            <person name="Motomura T."/>
            <person name="Nagasato C."/>
            <person name="Napoli C.A."/>
            <person name="Nelson D.R."/>
            <person name="Nyvall-Collen P."/>
            <person name="Peters A.F."/>
            <person name="Pommier C."/>
            <person name="Potin P."/>
            <person name="Poulain J."/>
            <person name="Quesneville H."/>
            <person name="Read B."/>
            <person name="Rensing S.A."/>
            <person name="Ritter A."/>
            <person name="Rousvoal S."/>
            <person name="Samanta M."/>
            <person name="Samson G."/>
            <person name="Schroeder D.C."/>
            <person name="Segurens B."/>
            <person name="Strittmatter M."/>
            <person name="Tonon T."/>
            <person name="Tregear J.W."/>
            <person name="Valentin K."/>
            <person name="von Dassow P."/>
            <person name="Yamagishi T."/>
            <person name="Van de Peer Y."/>
            <person name="Wincker P."/>
        </authorList>
    </citation>
    <scope>NUCLEOTIDE SEQUENCE [LARGE SCALE GENOMIC DNA]</scope>
    <source>
        <strain evidence="5">Ec32 / CCAP1310/4</strain>
    </source>
</reference>
<keyword evidence="5" id="KW-1185">Reference proteome</keyword>
<dbReference type="Proteomes" id="UP000002630">
    <property type="component" value="Linkage Group LG19"/>
</dbReference>
<name>D7G2A8_ECTSI</name>
<organism evidence="4 5">
    <name type="scientific">Ectocarpus siliculosus</name>
    <name type="common">Brown alga</name>
    <name type="synonym">Conferva siliculosa</name>
    <dbReference type="NCBI Taxonomy" id="2880"/>
    <lineage>
        <taxon>Eukaryota</taxon>
        <taxon>Sar</taxon>
        <taxon>Stramenopiles</taxon>
        <taxon>Ochrophyta</taxon>
        <taxon>PX clade</taxon>
        <taxon>Phaeophyceae</taxon>
        <taxon>Ectocarpales</taxon>
        <taxon>Ectocarpaceae</taxon>
        <taxon>Ectocarpus</taxon>
    </lineage>
</organism>
<dbReference type="PROSITE" id="PS50088">
    <property type="entry name" value="ANK_REPEAT"/>
    <property type="match status" value="2"/>
</dbReference>
<accession>D7G2A8</accession>
<dbReference type="STRING" id="2880.D7G2A8"/>
<dbReference type="PANTHER" id="PTHR24198:SF165">
    <property type="entry name" value="ANKYRIN REPEAT-CONTAINING PROTEIN-RELATED"/>
    <property type="match status" value="1"/>
</dbReference>
<evidence type="ECO:0000256" key="3">
    <source>
        <dbReference type="PROSITE-ProRule" id="PRU00023"/>
    </source>
</evidence>
<dbReference type="EMBL" id="FN648674">
    <property type="protein sequence ID" value="CBJ48785.1"/>
    <property type="molecule type" value="Genomic_DNA"/>
</dbReference>
<evidence type="ECO:0000313" key="5">
    <source>
        <dbReference type="Proteomes" id="UP000002630"/>
    </source>
</evidence>
<dbReference type="AlphaFoldDB" id="D7G2A8"/>
<dbReference type="PANTHER" id="PTHR24198">
    <property type="entry name" value="ANKYRIN REPEAT AND PROTEIN KINASE DOMAIN-CONTAINING PROTEIN"/>
    <property type="match status" value="1"/>
</dbReference>
<evidence type="ECO:0000256" key="2">
    <source>
        <dbReference type="ARBA" id="ARBA00023043"/>
    </source>
</evidence>
<dbReference type="InterPro" id="IPR036770">
    <property type="entry name" value="Ankyrin_rpt-contain_sf"/>
</dbReference>
<evidence type="ECO:0000313" key="4">
    <source>
        <dbReference type="EMBL" id="CBJ48785.1"/>
    </source>
</evidence>
<evidence type="ECO:0000256" key="1">
    <source>
        <dbReference type="ARBA" id="ARBA00022737"/>
    </source>
</evidence>
<keyword evidence="2 3" id="KW-0040">ANK repeat</keyword>
<dbReference type="EMBL" id="FN649744">
    <property type="protein sequence ID" value="CBJ48785.1"/>
    <property type="molecule type" value="Genomic_DNA"/>
</dbReference>
<dbReference type="SMART" id="SM00248">
    <property type="entry name" value="ANK"/>
    <property type="match status" value="4"/>
</dbReference>
<dbReference type="Gene3D" id="1.25.40.20">
    <property type="entry name" value="Ankyrin repeat-containing domain"/>
    <property type="match status" value="1"/>
</dbReference>
<feature type="repeat" description="ANK" evidence="3">
    <location>
        <begin position="22"/>
        <end position="54"/>
    </location>
</feature>